<name>A0A7W9W4Z5_ARMRO</name>
<organism evidence="1 2">
    <name type="scientific">Armatimonas rosea</name>
    <dbReference type="NCBI Taxonomy" id="685828"/>
    <lineage>
        <taxon>Bacteria</taxon>
        <taxon>Bacillati</taxon>
        <taxon>Armatimonadota</taxon>
        <taxon>Armatimonadia</taxon>
        <taxon>Armatimonadales</taxon>
        <taxon>Armatimonadaceae</taxon>
        <taxon>Armatimonas</taxon>
    </lineage>
</organism>
<dbReference type="RefSeq" id="WP_184193912.1">
    <property type="nucleotide sequence ID" value="NZ_JACHGW010000002.1"/>
</dbReference>
<gene>
    <name evidence="1" type="ORF">HNQ39_001715</name>
</gene>
<comment type="caution">
    <text evidence="1">The sequence shown here is derived from an EMBL/GenBank/DDBJ whole genome shotgun (WGS) entry which is preliminary data.</text>
</comment>
<evidence type="ECO:0000313" key="2">
    <source>
        <dbReference type="Proteomes" id="UP000520814"/>
    </source>
</evidence>
<keyword evidence="2" id="KW-1185">Reference proteome</keyword>
<sequence>MPRSTHILPLPGGTTAYPLRLREEGDNEAILLAMVAKARAALAQVAAEQTLSLDEAWESSRVLFEARLRAATAAS</sequence>
<dbReference type="AlphaFoldDB" id="A0A7W9W4Z5"/>
<protein>
    <submittedName>
        <fullName evidence="1">Uncharacterized protein</fullName>
    </submittedName>
</protein>
<accession>A0A7W9W4Z5</accession>
<evidence type="ECO:0000313" key="1">
    <source>
        <dbReference type="EMBL" id="MBB6049924.1"/>
    </source>
</evidence>
<proteinExistence type="predicted"/>
<dbReference type="Proteomes" id="UP000520814">
    <property type="component" value="Unassembled WGS sequence"/>
</dbReference>
<dbReference type="EMBL" id="JACHGW010000002">
    <property type="protein sequence ID" value="MBB6049924.1"/>
    <property type="molecule type" value="Genomic_DNA"/>
</dbReference>
<reference evidence="1 2" key="1">
    <citation type="submission" date="2020-08" db="EMBL/GenBank/DDBJ databases">
        <title>Genomic Encyclopedia of Type Strains, Phase IV (KMG-IV): sequencing the most valuable type-strain genomes for metagenomic binning, comparative biology and taxonomic classification.</title>
        <authorList>
            <person name="Goeker M."/>
        </authorList>
    </citation>
    <scope>NUCLEOTIDE SEQUENCE [LARGE SCALE GENOMIC DNA]</scope>
    <source>
        <strain evidence="1 2">DSM 23562</strain>
    </source>
</reference>